<evidence type="ECO:0000313" key="4">
    <source>
        <dbReference type="EMBL" id="GAA3715699.1"/>
    </source>
</evidence>
<evidence type="ECO:0000256" key="1">
    <source>
        <dbReference type="ARBA" id="ARBA00023002"/>
    </source>
</evidence>
<feature type="domain" description="Opine dehydrogenase" evidence="3">
    <location>
        <begin position="188"/>
        <end position="332"/>
    </location>
</feature>
<protein>
    <submittedName>
        <fullName evidence="4">NAD/NADP-dependent octopine/nopaline dehydrogenase family protein</fullName>
    </submittedName>
</protein>
<keyword evidence="5" id="KW-1185">Reference proteome</keyword>
<comment type="caution">
    <text evidence="4">The sequence shown here is derived from an EMBL/GenBank/DDBJ whole genome shotgun (WGS) entry which is preliminary data.</text>
</comment>
<accession>A0ABP7EAB1</accession>
<dbReference type="InterPro" id="IPR013328">
    <property type="entry name" value="6PGD_dom2"/>
</dbReference>
<gene>
    <name evidence="4" type="ORF">GCM10022204_39080</name>
</gene>
<dbReference type="EMBL" id="BAAAYX010000020">
    <property type="protein sequence ID" value="GAA3715699.1"/>
    <property type="molecule type" value="Genomic_DNA"/>
</dbReference>
<dbReference type="Gene3D" id="1.10.1040.10">
    <property type="entry name" value="N-(1-d-carboxylethyl)-l-norvaline Dehydrogenase, domain 2"/>
    <property type="match status" value="1"/>
</dbReference>
<dbReference type="PANTHER" id="PTHR38015">
    <property type="entry name" value="BLR6086 PROTEIN"/>
    <property type="match status" value="1"/>
</dbReference>
<sequence>MVATKVAVLGAGNGGLATAFEWSRQGYEVAIYSHPDYAEQIGAIRERGGITSSGVLTGSASIALATTDIAEALAGAEIVLVVGPAYATESLGAAAGPHLRPGSTVVVCPGSCLGSLAFKRAAGLDLYDDEIVVGETSTLPFAVRATGPAEIRVFHHFDRGLFAAAAPRSATPRLLEVLRRVWPHAEEAATVFQTALQNGNPVIHPAVTLLNAALIDRTGGDFAFYEEGVTTSTGRLIEAVDGERFAIAEALGVPLLSEPAIGVLQGYMTEANYTTGYSTAPGFLGIKAQDSLDNRYLTEDVGYSLVLFTDLARSLGVATPVMDAVVQIASVVLARDFRSEAARTLHSLGLDELSAEDLRRY</sequence>
<dbReference type="Pfam" id="PF02317">
    <property type="entry name" value="Octopine_DH"/>
    <property type="match status" value="1"/>
</dbReference>
<name>A0ABP7EAB1_9ACTN</name>
<dbReference type="PANTHER" id="PTHR38015:SF1">
    <property type="entry name" value="OPINE DEHYDROGENASE DOMAIN-CONTAINING PROTEIN"/>
    <property type="match status" value="1"/>
</dbReference>
<dbReference type="InterPro" id="IPR051729">
    <property type="entry name" value="Opine/Lysopine_DH"/>
</dbReference>
<evidence type="ECO:0000259" key="2">
    <source>
        <dbReference type="Pfam" id="PF01210"/>
    </source>
</evidence>
<dbReference type="InterPro" id="IPR008927">
    <property type="entry name" value="6-PGluconate_DH-like_C_sf"/>
</dbReference>
<dbReference type="InterPro" id="IPR036291">
    <property type="entry name" value="NAD(P)-bd_dom_sf"/>
</dbReference>
<feature type="domain" description="Glycerol-3-phosphate dehydrogenase NAD-dependent N-terminal" evidence="2">
    <location>
        <begin position="5"/>
        <end position="108"/>
    </location>
</feature>
<evidence type="ECO:0000259" key="3">
    <source>
        <dbReference type="Pfam" id="PF02317"/>
    </source>
</evidence>
<dbReference type="RefSeq" id="WP_344814137.1">
    <property type="nucleotide sequence ID" value="NZ_BAAAYX010000020.1"/>
</dbReference>
<organism evidence="4 5">
    <name type="scientific">Microlunatus aurantiacus</name>
    <dbReference type="NCBI Taxonomy" id="446786"/>
    <lineage>
        <taxon>Bacteria</taxon>
        <taxon>Bacillati</taxon>
        <taxon>Actinomycetota</taxon>
        <taxon>Actinomycetes</taxon>
        <taxon>Propionibacteriales</taxon>
        <taxon>Propionibacteriaceae</taxon>
        <taxon>Microlunatus</taxon>
    </lineage>
</organism>
<dbReference type="Gene3D" id="3.40.50.720">
    <property type="entry name" value="NAD(P)-binding Rossmann-like Domain"/>
    <property type="match status" value="1"/>
</dbReference>
<reference evidence="5" key="1">
    <citation type="journal article" date="2019" name="Int. J. Syst. Evol. Microbiol.">
        <title>The Global Catalogue of Microorganisms (GCM) 10K type strain sequencing project: providing services to taxonomists for standard genome sequencing and annotation.</title>
        <authorList>
            <consortium name="The Broad Institute Genomics Platform"/>
            <consortium name="The Broad Institute Genome Sequencing Center for Infectious Disease"/>
            <person name="Wu L."/>
            <person name="Ma J."/>
        </authorList>
    </citation>
    <scope>NUCLEOTIDE SEQUENCE [LARGE SCALE GENOMIC DNA]</scope>
    <source>
        <strain evidence="5">JCM 16548</strain>
    </source>
</reference>
<dbReference type="InterPro" id="IPR011128">
    <property type="entry name" value="G3P_DH_NAD-dep_N"/>
</dbReference>
<keyword evidence="1" id="KW-0560">Oxidoreductase</keyword>
<dbReference type="SUPFAM" id="SSF48179">
    <property type="entry name" value="6-phosphogluconate dehydrogenase C-terminal domain-like"/>
    <property type="match status" value="1"/>
</dbReference>
<evidence type="ECO:0000313" key="5">
    <source>
        <dbReference type="Proteomes" id="UP001500051"/>
    </source>
</evidence>
<dbReference type="Pfam" id="PF01210">
    <property type="entry name" value="NAD_Gly3P_dh_N"/>
    <property type="match status" value="1"/>
</dbReference>
<dbReference type="Proteomes" id="UP001500051">
    <property type="component" value="Unassembled WGS sequence"/>
</dbReference>
<dbReference type="InterPro" id="IPR003421">
    <property type="entry name" value="Opine_DH"/>
</dbReference>
<proteinExistence type="predicted"/>
<dbReference type="SUPFAM" id="SSF51735">
    <property type="entry name" value="NAD(P)-binding Rossmann-fold domains"/>
    <property type="match status" value="1"/>
</dbReference>